<name>A0ABN9XPL4_9DINO</name>
<dbReference type="InterPro" id="IPR013657">
    <property type="entry name" value="SCL35B1-4/HUT1"/>
</dbReference>
<protein>
    <submittedName>
        <fullName evidence="8">Uncharacterized protein</fullName>
    </submittedName>
</protein>
<gene>
    <name evidence="8" type="ORF">PCOR1329_LOCUS77490</name>
</gene>
<dbReference type="Gene3D" id="3.40.50.300">
    <property type="entry name" value="P-loop containing nucleotide triphosphate hydrolases"/>
    <property type="match status" value="1"/>
</dbReference>
<sequence length="767" mass="84302">MRGPGMAKADSSRNGVTDVCRLLDAQEPSGSDTAMTFASNCSLNSYPTALNNSAGEGVQIICVGLMRTGLRSLRKALETLGYNQMYDAEQIVSTFELWDNIMKNDSMDVHTFPNIFQGAKVAMGMPVFVFWEKILEFYPHAKVILTIRDEDEWVKSVLNAKAMMDNNMPGAPLALRGLLGTWEGFLAPSYHKYCEVLRFAWSVTLGGLPMRGGALNEMIVRGSFRKHNTYVRSMLEGKTTSNGEQQLLVYNVRDGWAPLCDFLGVQIPSEEIPAVLQVPYFPGQGDAVDRQEVDMVEADLLVPDSVFGLRMRQELRRGLAVTVLVVALVLAVPAMLAVRWQALQGLLALFLVVVLAIAWEVYVVMHTVVMRVDALVVLPLMMKSLLIATCLQACFITYGFLKEQMVTQDRIASPLLILSARLMSVFCGMIALVATEGRIHFGGVPLKSFVYFSVTNEGSTWAGYEMLKYVSFPVHVMAKSCTLLPNMLMGKMLNGTSYQWSQYGQAIAAMVCVTIMHLSEGHKEGGQHKQIAKSEMSDFTKFIFGASLLILFFACDSFTSQWQTSLYAKHKNLTKTQMMVCGNLVGLSITLISITAQFGKVRESVAVVMADGAVLGRLVLLGLSAAMGQFCIYTAIKILGPLAFNWIMTTRQLLSVLISLVLFGHGVSVTKFTCIFVVFAIMSAKHLAKAGTAFKKHAKCKARSQSKVSRPHSETPPCPRSPLITDGTSQDIREWQNEYGNARQASQAAATGNSINSGLDATIKKEE</sequence>
<evidence type="ECO:0000256" key="2">
    <source>
        <dbReference type="ARBA" id="ARBA00022448"/>
    </source>
</evidence>
<feature type="transmembrane region" description="Helical" evidence="7">
    <location>
        <begin position="539"/>
        <end position="559"/>
    </location>
</feature>
<keyword evidence="3 7" id="KW-0812">Transmembrane</keyword>
<keyword evidence="9" id="KW-1185">Reference proteome</keyword>
<evidence type="ECO:0000313" key="9">
    <source>
        <dbReference type="Proteomes" id="UP001189429"/>
    </source>
</evidence>
<dbReference type="SUPFAM" id="SSF52540">
    <property type="entry name" value="P-loop containing nucleoside triphosphate hydrolases"/>
    <property type="match status" value="1"/>
</dbReference>
<keyword evidence="2" id="KW-0813">Transport</keyword>
<feature type="transmembrane region" description="Helical" evidence="7">
    <location>
        <begin position="319"/>
        <end position="340"/>
    </location>
</feature>
<evidence type="ECO:0000256" key="6">
    <source>
        <dbReference type="SAM" id="MobiDB-lite"/>
    </source>
</evidence>
<feature type="region of interest" description="Disordered" evidence="6">
    <location>
        <begin position="702"/>
        <end position="727"/>
    </location>
</feature>
<dbReference type="InterPro" id="IPR027417">
    <property type="entry name" value="P-loop_NTPase"/>
</dbReference>
<feature type="region of interest" description="Disordered" evidence="6">
    <location>
        <begin position="743"/>
        <end position="767"/>
    </location>
</feature>
<feature type="transmembrane region" description="Helical" evidence="7">
    <location>
        <begin position="346"/>
        <end position="365"/>
    </location>
</feature>
<organism evidence="8 9">
    <name type="scientific">Prorocentrum cordatum</name>
    <dbReference type="NCBI Taxonomy" id="2364126"/>
    <lineage>
        <taxon>Eukaryota</taxon>
        <taxon>Sar</taxon>
        <taxon>Alveolata</taxon>
        <taxon>Dinophyceae</taxon>
        <taxon>Prorocentrales</taxon>
        <taxon>Prorocentraceae</taxon>
        <taxon>Prorocentrum</taxon>
    </lineage>
</organism>
<feature type="compositionally biased region" description="Polar residues" evidence="6">
    <location>
        <begin position="743"/>
        <end position="759"/>
    </location>
</feature>
<keyword evidence="4 7" id="KW-1133">Transmembrane helix</keyword>
<feature type="transmembrane region" description="Helical" evidence="7">
    <location>
        <begin position="654"/>
        <end position="681"/>
    </location>
</feature>
<evidence type="ECO:0000256" key="5">
    <source>
        <dbReference type="ARBA" id="ARBA00023136"/>
    </source>
</evidence>
<dbReference type="InterPro" id="IPR040632">
    <property type="entry name" value="Sulfotransfer_4"/>
</dbReference>
<keyword evidence="5 7" id="KW-0472">Membrane</keyword>
<dbReference type="Pfam" id="PF17784">
    <property type="entry name" value="Sulfotransfer_4"/>
    <property type="match status" value="1"/>
</dbReference>
<evidence type="ECO:0000313" key="8">
    <source>
        <dbReference type="EMBL" id="CAK0900100.1"/>
    </source>
</evidence>
<feature type="transmembrane region" description="Helical" evidence="7">
    <location>
        <begin position="377"/>
        <end position="401"/>
    </location>
</feature>
<dbReference type="Pfam" id="PF08449">
    <property type="entry name" value="UAA"/>
    <property type="match status" value="1"/>
</dbReference>
<feature type="transmembrane region" description="Helical" evidence="7">
    <location>
        <begin position="580"/>
        <end position="599"/>
    </location>
</feature>
<proteinExistence type="predicted"/>
<evidence type="ECO:0000256" key="4">
    <source>
        <dbReference type="ARBA" id="ARBA00022989"/>
    </source>
</evidence>
<feature type="transmembrane region" description="Helical" evidence="7">
    <location>
        <begin position="413"/>
        <end position="434"/>
    </location>
</feature>
<evidence type="ECO:0000256" key="7">
    <source>
        <dbReference type="SAM" id="Phobius"/>
    </source>
</evidence>
<reference evidence="8" key="1">
    <citation type="submission" date="2023-10" db="EMBL/GenBank/DDBJ databases">
        <authorList>
            <person name="Chen Y."/>
            <person name="Shah S."/>
            <person name="Dougan E. K."/>
            <person name="Thang M."/>
            <person name="Chan C."/>
        </authorList>
    </citation>
    <scope>NUCLEOTIDE SEQUENCE [LARGE SCALE GENOMIC DNA]</scope>
</reference>
<dbReference type="Proteomes" id="UP001189429">
    <property type="component" value="Unassembled WGS sequence"/>
</dbReference>
<accession>A0ABN9XPL4</accession>
<dbReference type="PANTHER" id="PTHR10778:SF13">
    <property type="entry name" value="ADENOSINE 3'-PHOSPHO 5'-PHOSPHOSULFATE TRANSPORTER 1"/>
    <property type="match status" value="1"/>
</dbReference>
<dbReference type="PANTHER" id="PTHR10778">
    <property type="entry name" value="SOLUTE CARRIER FAMILY 35 MEMBER B"/>
    <property type="match status" value="1"/>
</dbReference>
<evidence type="ECO:0000256" key="1">
    <source>
        <dbReference type="ARBA" id="ARBA00004141"/>
    </source>
</evidence>
<comment type="subcellular location">
    <subcellularLocation>
        <location evidence="1">Membrane</location>
        <topology evidence="1">Multi-pass membrane protein</topology>
    </subcellularLocation>
</comment>
<feature type="transmembrane region" description="Helical" evidence="7">
    <location>
        <begin position="500"/>
        <end position="519"/>
    </location>
</feature>
<comment type="caution">
    <text evidence="8">The sequence shown here is derived from an EMBL/GenBank/DDBJ whole genome shotgun (WGS) entry which is preliminary data.</text>
</comment>
<dbReference type="EMBL" id="CAUYUJ010020726">
    <property type="protein sequence ID" value="CAK0900100.1"/>
    <property type="molecule type" value="Genomic_DNA"/>
</dbReference>
<evidence type="ECO:0000256" key="3">
    <source>
        <dbReference type="ARBA" id="ARBA00022692"/>
    </source>
</evidence>